<name>A0A437AQH5_9MICR</name>
<dbReference type="AlphaFoldDB" id="A0A437AQH5"/>
<dbReference type="VEuPathDB" id="MicrosporidiaDB:TUBRATIS_000920"/>
<evidence type="ECO:0000313" key="2">
    <source>
        <dbReference type="Proteomes" id="UP000282876"/>
    </source>
</evidence>
<dbReference type="Proteomes" id="UP000282876">
    <property type="component" value="Unassembled WGS sequence"/>
</dbReference>
<organism evidence="1 2">
    <name type="scientific">Tubulinosema ratisbonensis</name>
    <dbReference type="NCBI Taxonomy" id="291195"/>
    <lineage>
        <taxon>Eukaryota</taxon>
        <taxon>Fungi</taxon>
        <taxon>Fungi incertae sedis</taxon>
        <taxon>Microsporidia</taxon>
        <taxon>Tubulinosematoidea</taxon>
        <taxon>Tubulinosematidae</taxon>
        <taxon>Tubulinosema</taxon>
    </lineage>
</organism>
<comment type="caution">
    <text evidence="1">The sequence shown here is derived from an EMBL/GenBank/DDBJ whole genome shotgun (WGS) entry which is preliminary data.</text>
</comment>
<accession>A0A437AQH5</accession>
<dbReference type="EMBL" id="RCSS01000031">
    <property type="protein sequence ID" value="RVD93378.1"/>
    <property type="molecule type" value="Genomic_DNA"/>
</dbReference>
<keyword evidence="2" id="KW-1185">Reference proteome</keyword>
<protein>
    <submittedName>
        <fullName evidence="1">Uncharacterized protein</fullName>
    </submittedName>
</protein>
<reference evidence="1 2" key="1">
    <citation type="submission" date="2018-10" db="EMBL/GenBank/DDBJ databases">
        <title>Draft genome sequence of the microsporidian Tubulinosema ratisbonensis.</title>
        <authorList>
            <person name="Polonais V."/>
            <person name="Peyretaillade E."/>
            <person name="Niehus S."/>
            <person name="Wawrzyniak I."/>
            <person name="Franchet A."/>
            <person name="Gaspin C."/>
            <person name="Reichstadt M."/>
            <person name="Belser C."/>
            <person name="Labadie K."/>
            <person name="Delbac F."/>
            <person name="Ferrandon D."/>
        </authorList>
    </citation>
    <scope>NUCLEOTIDE SEQUENCE [LARGE SCALE GENOMIC DNA]</scope>
    <source>
        <strain evidence="1 2">Franzen</strain>
    </source>
</reference>
<sequence>MNNLSQKKIIKKFFLFFYMIKVKELIKHYESMKNCDNKTKESEKTTKDSQNNPNQILINHQVKVKELINYFETLAKEETNQNIPKRPVLKKEYTFKYCPISFDTKVTFVKVRNHLLFLLKGKESDTCLKPSELSYFFKYYPPNELMDVSTVRFIINRNE</sequence>
<proteinExistence type="predicted"/>
<evidence type="ECO:0000313" key="1">
    <source>
        <dbReference type="EMBL" id="RVD93378.1"/>
    </source>
</evidence>
<gene>
    <name evidence="1" type="ORF">TUBRATIS_000920</name>
</gene>